<evidence type="ECO:0000259" key="3">
    <source>
        <dbReference type="PROSITE" id="PS50090"/>
    </source>
</evidence>
<feature type="compositionally biased region" description="Basic and acidic residues" evidence="2">
    <location>
        <begin position="670"/>
        <end position="698"/>
    </location>
</feature>
<feature type="compositionally biased region" description="Low complexity" evidence="2">
    <location>
        <begin position="1995"/>
        <end position="2028"/>
    </location>
</feature>
<feature type="compositionally biased region" description="Basic and acidic residues" evidence="2">
    <location>
        <begin position="14"/>
        <end position="29"/>
    </location>
</feature>
<feature type="compositionally biased region" description="Pro residues" evidence="2">
    <location>
        <begin position="1910"/>
        <end position="1919"/>
    </location>
</feature>
<feature type="region of interest" description="Disordered" evidence="2">
    <location>
        <begin position="1161"/>
        <end position="1181"/>
    </location>
</feature>
<feature type="compositionally biased region" description="Polar residues" evidence="2">
    <location>
        <begin position="1357"/>
        <end position="1378"/>
    </location>
</feature>
<dbReference type="InterPro" id="IPR017884">
    <property type="entry name" value="SANT_dom"/>
</dbReference>
<dbReference type="Gene3D" id="1.10.10.60">
    <property type="entry name" value="Homeodomain-like"/>
    <property type="match status" value="2"/>
</dbReference>
<dbReference type="PROSITE" id="PS51293">
    <property type="entry name" value="SANT"/>
    <property type="match status" value="1"/>
</dbReference>
<feature type="compositionally biased region" description="Basic and acidic residues" evidence="2">
    <location>
        <begin position="342"/>
        <end position="352"/>
    </location>
</feature>
<feature type="region of interest" description="Disordered" evidence="2">
    <location>
        <begin position="1614"/>
        <end position="1977"/>
    </location>
</feature>
<feature type="compositionally biased region" description="Pro residues" evidence="2">
    <location>
        <begin position="1688"/>
        <end position="1701"/>
    </location>
</feature>
<dbReference type="InParanoid" id="A0A165AIQ7"/>
<feature type="compositionally biased region" description="Pro residues" evidence="2">
    <location>
        <begin position="1581"/>
        <end position="1590"/>
    </location>
</feature>
<feature type="region of interest" description="Disordered" evidence="2">
    <location>
        <begin position="1577"/>
        <end position="1598"/>
    </location>
</feature>
<feature type="compositionally biased region" description="Acidic residues" evidence="2">
    <location>
        <begin position="847"/>
        <end position="869"/>
    </location>
</feature>
<evidence type="ECO:0000313" key="5">
    <source>
        <dbReference type="EMBL" id="KZF20547.1"/>
    </source>
</evidence>
<feature type="compositionally biased region" description="Polar residues" evidence="2">
    <location>
        <begin position="1222"/>
        <end position="1231"/>
    </location>
</feature>
<dbReference type="InterPro" id="IPR001005">
    <property type="entry name" value="SANT/Myb"/>
</dbReference>
<feature type="compositionally biased region" description="Low complexity" evidence="2">
    <location>
        <begin position="468"/>
        <end position="481"/>
    </location>
</feature>
<dbReference type="PANTHER" id="PTHR13992">
    <property type="entry name" value="NUCLEAR RECEPTOR CO-REPRESSOR RELATED NCOR"/>
    <property type="match status" value="1"/>
</dbReference>
<feature type="compositionally biased region" description="Low complexity" evidence="2">
    <location>
        <begin position="523"/>
        <end position="545"/>
    </location>
</feature>
<feature type="compositionally biased region" description="Basic and acidic residues" evidence="2">
    <location>
        <begin position="623"/>
        <end position="642"/>
    </location>
</feature>
<reference evidence="5 6" key="1">
    <citation type="journal article" date="2016" name="Fungal Biol.">
        <title>The genome of Xylona heveae provides a window into fungal endophytism.</title>
        <authorList>
            <person name="Gazis R."/>
            <person name="Kuo A."/>
            <person name="Riley R."/>
            <person name="LaButti K."/>
            <person name="Lipzen A."/>
            <person name="Lin J."/>
            <person name="Amirebrahimi M."/>
            <person name="Hesse C.N."/>
            <person name="Spatafora J.W."/>
            <person name="Henrissat B."/>
            <person name="Hainaut M."/>
            <person name="Grigoriev I.V."/>
            <person name="Hibbett D.S."/>
        </authorList>
    </citation>
    <scope>NUCLEOTIDE SEQUENCE [LARGE SCALE GENOMIC DNA]</scope>
    <source>
        <strain evidence="5 6">TC161</strain>
    </source>
</reference>
<feature type="compositionally biased region" description="Low complexity" evidence="2">
    <location>
        <begin position="178"/>
        <end position="199"/>
    </location>
</feature>
<dbReference type="OMA" id="QQCIIHY"/>
<protein>
    <recommendedName>
        <fullName evidence="7">SANT domain-containing protein</fullName>
    </recommendedName>
</protein>
<evidence type="ECO:0000259" key="4">
    <source>
        <dbReference type="PROSITE" id="PS51293"/>
    </source>
</evidence>
<dbReference type="CDD" id="cd00167">
    <property type="entry name" value="SANT"/>
    <property type="match status" value="2"/>
</dbReference>
<dbReference type="Proteomes" id="UP000076632">
    <property type="component" value="Unassembled WGS sequence"/>
</dbReference>
<feature type="compositionally biased region" description="Low complexity" evidence="2">
    <location>
        <begin position="422"/>
        <end position="435"/>
    </location>
</feature>
<feature type="compositionally biased region" description="Basic and acidic residues" evidence="2">
    <location>
        <begin position="1242"/>
        <end position="1252"/>
    </location>
</feature>
<dbReference type="GeneID" id="28900462"/>
<feature type="compositionally biased region" description="Polar residues" evidence="2">
    <location>
        <begin position="491"/>
        <end position="504"/>
    </location>
</feature>
<proteinExistence type="predicted"/>
<feature type="region of interest" description="Disordered" evidence="2">
    <location>
        <begin position="1434"/>
        <end position="1454"/>
    </location>
</feature>
<feature type="compositionally biased region" description="Polar residues" evidence="2">
    <location>
        <begin position="1"/>
        <end position="11"/>
    </location>
</feature>
<feature type="compositionally biased region" description="Acidic residues" evidence="2">
    <location>
        <begin position="721"/>
        <end position="737"/>
    </location>
</feature>
<evidence type="ECO:0008006" key="7">
    <source>
        <dbReference type="Google" id="ProtNLM"/>
    </source>
</evidence>
<keyword evidence="1" id="KW-0175">Coiled coil</keyword>
<feature type="compositionally biased region" description="Basic and acidic residues" evidence="2">
    <location>
        <begin position="783"/>
        <end position="812"/>
    </location>
</feature>
<dbReference type="RefSeq" id="XP_018186102.1">
    <property type="nucleotide sequence ID" value="XM_018335325.1"/>
</dbReference>
<evidence type="ECO:0000256" key="2">
    <source>
        <dbReference type="SAM" id="MobiDB-lite"/>
    </source>
</evidence>
<feature type="compositionally biased region" description="Basic and acidic residues" evidence="2">
    <location>
        <begin position="205"/>
        <end position="225"/>
    </location>
</feature>
<feature type="compositionally biased region" description="Basic and acidic residues" evidence="2">
    <location>
        <begin position="902"/>
        <end position="911"/>
    </location>
</feature>
<organism evidence="5 6">
    <name type="scientific">Xylona heveae (strain CBS 132557 / TC161)</name>
    <dbReference type="NCBI Taxonomy" id="1328760"/>
    <lineage>
        <taxon>Eukaryota</taxon>
        <taxon>Fungi</taxon>
        <taxon>Dikarya</taxon>
        <taxon>Ascomycota</taxon>
        <taxon>Pezizomycotina</taxon>
        <taxon>Xylonomycetes</taxon>
        <taxon>Xylonales</taxon>
        <taxon>Xylonaceae</taxon>
        <taxon>Xylona</taxon>
    </lineage>
</organism>
<feature type="coiled-coil region" evidence="1">
    <location>
        <begin position="1037"/>
        <end position="1065"/>
    </location>
</feature>
<feature type="coiled-coil region" evidence="1">
    <location>
        <begin position="944"/>
        <end position="971"/>
    </location>
</feature>
<keyword evidence="6" id="KW-1185">Reference proteome</keyword>
<feature type="compositionally biased region" description="Basic residues" evidence="2">
    <location>
        <begin position="1161"/>
        <end position="1171"/>
    </location>
</feature>
<feature type="compositionally biased region" description="Pro residues" evidence="2">
    <location>
        <begin position="1824"/>
        <end position="1834"/>
    </location>
</feature>
<feature type="region of interest" description="Disordered" evidence="2">
    <location>
        <begin position="783"/>
        <end position="937"/>
    </location>
</feature>
<name>A0A165AIQ7_XYLHT</name>
<dbReference type="Pfam" id="PF00249">
    <property type="entry name" value="Myb_DNA-binding"/>
    <property type="match status" value="1"/>
</dbReference>
<sequence>MSSRFNNTSGESRYVPRDRSPSRFSDRRSSMPYGGSLASRITEPPSRSGPDGGPGSAHPRDTFREPPRGPKALVDPPPRSGGGGSFVPAGPRGRGFAGRGDFRDRDRDRDFRDIRDPRDGPPPFRGDRDRDRGGWRDRDLDNRDRRPGSRGRSPPLRDFRDFPPRDLDLSRSRRGSRDGPPSIISGDSPSSGGPPFSRGGFSGRGRGDWDSRGRGRPPYVDERTSYRPRSRSRDRRWEREAREDRERERERELERRAERREEDRRIEREEREREAERYKRDQGPIRSDSRPATGTVTTPSTPRPPGVSVPGPASDRPAPVESTREPPPGRRASSALSSNVIRDGRRDMDKGEYPPLRADFSRERFAPPAVASPPPQAPQVPAFGSVSYKSGPLPGPTSSVWKAPPESKLPPTAPTSEPSQIPQGPKAASAGPKAPTSSQPPLGPRADRFADRAPPPEPKEPAKSVDTQPSPRQQPPSTANPAPAPSKPATDSVTGTSHSMTHLSDSLPPPVAGSRLPPTGPQSFSRPTSSAASSRPTFGAGAARSPGPPGAPSAPQSATLSSSPPSLGLNIPTGPKADRAPGRPDRPPNRTDKGPPRNKNLQWIRPGAPSYGRGPGPSTVAQARKEVGDNKDRPPESSKPSKLEAPPKSPVRGSVSPELSKSAFKPFESPAKRRASDVKMEVDKVEPRPSSSKEEMSFETKLAPEPSLEDLAGPAGLGAISDEEEEDDEEMELDEEDFAKSKEKFEKELATLTMRKTPKSVFEQYQAVADKVTVLCRVIEKQESGKREGERLEEEKRLAENLEAETMKKQEAEEIAAQETEEVQKRLLEEKEEEERVKAVEAKKEAEEEEEVEEREREREEEELEEETETAIQSLEAPVPVPSVPMGLPSPSTEEVETSADGDEKTRREQSPSRVPTPPIDALPFLNTAPPTPFSESDFFQENLQKHERIKDLLRAELVKQRKDIAREDDELRKSYRENYKAWRVNVAEVLDKKKEEAEQSASPSDQAVSPLAPPTTTVTEGRRVHRFSSELDIQRVLRESEQAAREEQERRELLAKAEADMEKEAEIPLMLDKVERVAKVFKDTNQLINAHQALELFEFEPPEDNFNGEEQQIFTERFVEFPKKWGKIAEGIPNRDYHQCIEHYYLTKIEAKYKALLNRRRNRKGGRRGGRTVQTRPKSNALVKDLGVHPDVYEGDEFETPAIAVTDTGRPRRAAAPTFGESASNDTDQGTPGPGITRKAGAPEKGVERAAKRTRGTGARERGQRRARNPPIAAAPATTSPLKAEKDRGKLLDKVQEVVADEAQKAKDLEGANLLAVLQSGRPAVPLAEGLGEVADQTTLATTAGASGVPEPQLGVSRQAQQQAQLHRSGSQASSYWSVPEQQEFPRLVQHFGTNWQAIANYMTTKTQTMVRNYYNRLLEAGRTELDDMAREGNAKRERGENLGPPPPPAAVSRKRMEGNYITTPRPLAPSIDPMEIDGGAARMQQPTMARMSPPGHASRYPMLAQAGGPQPAVSMAGQGPVPVQAIHHASPQNHQQGPRIGFFTDTRADARPVLQAQSSPQPRPMQQAVENLYRHPMTHQPPPPPPQAQGPAHQTHIPQRYQAPVPDRQHLQARTPFTPNPLAPPPPVTKEFDSAEPVSTGGPRPPPPSSIHQSQAQQSNIRHLIEPNNPPPPPPPPSAVYVSHSPQPPMVARPPPPFSPVRDEPRPVSTPVLMQAPSRPPPEPARKTSNILDILNSEPAEDPRQKKRYNDHVMPSGPSPPPQSAQVPIYHAPRPPSQPSPAPRQEIIVEAPSPQRFHRPSYGMATSGPPPSSRTMSDALPAGPPVVSPGPQPWYQQQTPYARQGPPPPPPHPSSVSSPPVHHASYVQSGRPSYLALHNPSPPPQATYAAHGHSRSSSYPQALQTPMSHPPPPPSSAAPPAKLHQPMYAPSPTSQGPTPVTTTMGSHPSSMPAHHHPSQAMHPRASMPPDMTPRMVPRAVSDHLVRHMDGLHGPSPVGVSVTGPPGMPPTTTRAYTPPQYGHHPYGPYEPPRPM</sequence>
<dbReference type="OrthoDB" id="10258692at2759"/>
<feature type="domain" description="SANT" evidence="4">
    <location>
        <begin position="1102"/>
        <end position="1153"/>
    </location>
</feature>
<feature type="compositionally biased region" description="Basic and acidic residues" evidence="2">
    <location>
        <begin position="235"/>
        <end position="289"/>
    </location>
</feature>
<dbReference type="PANTHER" id="PTHR13992:SF39">
    <property type="entry name" value="SMRTER, ISOFORM G"/>
    <property type="match status" value="1"/>
</dbReference>
<feature type="compositionally biased region" description="Basic and acidic residues" evidence="2">
    <location>
        <begin position="58"/>
        <end position="68"/>
    </location>
</feature>
<dbReference type="GO" id="GO:0006357">
    <property type="term" value="P:regulation of transcription by RNA polymerase II"/>
    <property type="evidence" value="ECO:0007669"/>
    <property type="project" value="TreeGrafter"/>
</dbReference>
<feature type="region of interest" description="Disordered" evidence="2">
    <location>
        <begin position="995"/>
        <end position="1023"/>
    </location>
</feature>
<dbReference type="STRING" id="1328760.A0A165AIQ7"/>
<dbReference type="EMBL" id="KV407462">
    <property type="protein sequence ID" value="KZF20547.1"/>
    <property type="molecule type" value="Genomic_DNA"/>
</dbReference>
<gene>
    <name evidence="5" type="ORF">L228DRAFT_269851</name>
</gene>
<dbReference type="SMART" id="SM00717">
    <property type="entry name" value="SANT"/>
    <property type="match status" value="2"/>
</dbReference>
<feature type="region of interest" description="Disordered" evidence="2">
    <location>
        <begin position="1"/>
        <end position="740"/>
    </location>
</feature>
<feature type="compositionally biased region" description="Basic and acidic residues" evidence="2">
    <location>
        <begin position="576"/>
        <end position="595"/>
    </location>
</feature>
<feature type="domain" description="Myb-like" evidence="3">
    <location>
        <begin position="1378"/>
        <end position="1420"/>
    </location>
</feature>
<feature type="compositionally biased region" description="Low complexity" evidence="2">
    <location>
        <begin position="1856"/>
        <end position="1865"/>
    </location>
</feature>
<feature type="region of interest" description="Disordered" evidence="2">
    <location>
        <begin position="1208"/>
        <end position="1287"/>
    </location>
</feature>
<dbReference type="PROSITE" id="PS50090">
    <property type="entry name" value="MYB_LIKE"/>
    <property type="match status" value="1"/>
</dbReference>
<evidence type="ECO:0000313" key="6">
    <source>
        <dbReference type="Proteomes" id="UP000076632"/>
    </source>
</evidence>
<dbReference type="InterPro" id="IPR009057">
    <property type="entry name" value="Homeodomain-like_sf"/>
</dbReference>
<feature type="compositionally biased region" description="Basic and acidic residues" evidence="2">
    <location>
        <begin position="1743"/>
        <end position="1753"/>
    </location>
</feature>
<accession>A0A165AIQ7</accession>
<feature type="compositionally biased region" description="Pro residues" evidence="2">
    <location>
        <begin position="1670"/>
        <end position="1680"/>
    </location>
</feature>
<feature type="compositionally biased region" description="Pro residues" evidence="2">
    <location>
        <begin position="1620"/>
        <end position="1630"/>
    </location>
</feature>
<feature type="compositionally biased region" description="Low complexity" evidence="2">
    <location>
        <begin position="1652"/>
        <end position="1661"/>
    </location>
</feature>
<dbReference type="InterPro" id="IPR051571">
    <property type="entry name" value="N-CoR_corepressor"/>
</dbReference>
<feature type="compositionally biased region" description="Polar residues" evidence="2">
    <location>
        <begin position="1933"/>
        <end position="1947"/>
    </location>
</feature>
<feature type="region of interest" description="Disordered" evidence="2">
    <location>
        <begin position="1346"/>
        <end position="1378"/>
    </location>
</feature>
<feature type="region of interest" description="Disordered" evidence="2">
    <location>
        <begin position="1989"/>
        <end position="2036"/>
    </location>
</feature>
<feature type="compositionally biased region" description="Pro residues" evidence="2">
    <location>
        <begin position="1775"/>
        <end position="1784"/>
    </location>
</feature>
<dbReference type="SUPFAM" id="SSF46689">
    <property type="entry name" value="Homeodomain-like"/>
    <property type="match status" value="2"/>
</dbReference>
<feature type="compositionally biased region" description="Basic and acidic residues" evidence="2">
    <location>
        <begin position="100"/>
        <end position="147"/>
    </location>
</feature>
<feature type="compositionally biased region" description="Basic and acidic residues" evidence="2">
    <location>
        <begin position="155"/>
        <end position="177"/>
    </location>
</feature>
<feature type="compositionally biased region" description="Polar residues" evidence="2">
    <location>
        <begin position="1897"/>
        <end position="1907"/>
    </location>
</feature>
<evidence type="ECO:0000256" key="1">
    <source>
        <dbReference type="SAM" id="Coils"/>
    </source>
</evidence>
<feature type="compositionally biased region" description="Basic and acidic residues" evidence="2">
    <location>
        <begin position="822"/>
        <end position="846"/>
    </location>
</feature>
<dbReference type="GO" id="GO:0034967">
    <property type="term" value="C:Set3 complex"/>
    <property type="evidence" value="ECO:0007669"/>
    <property type="project" value="TreeGrafter"/>
</dbReference>
<feature type="compositionally biased region" description="Polar residues" evidence="2">
    <location>
        <begin position="290"/>
        <end position="300"/>
    </location>
</feature>